<reference evidence="9" key="1">
    <citation type="submission" date="2021-02" db="EMBL/GenBank/DDBJ databases">
        <authorList>
            <person name="Dougan E. K."/>
            <person name="Rhodes N."/>
            <person name="Thang M."/>
            <person name="Chan C."/>
        </authorList>
    </citation>
    <scope>NUCLEOTIDE SEQUENCE</scope>
</reference>
<dbReference type="Gene3D" id="3.40.50.720">
    <property type="entry name" value="NAD(P)-binding Rossmann-like Domain"/>
    <property type="match status" value="1"/>
</dbReference>
<feature type="active site" description="Proton donor" evidence="4">
    <location>
        <position position="206"/>
    </location>
</feature>
<dbReference type="OrthoDB" id="67851at2759"/>
<evidence type="ECO:0000313" key="9">
    <source>
        <dbReference type="EMBL" id="CAE7643225.1"/>
    </source>
</evidence>
<keyword evidence="6" id="KW-0791">Threonine biosynthesis</keyword>
<organism evidence="9 10">
    <name type="scientific">Symbiodinium necroappetens</name>
    <dbReference type="NCBI Taxonomy" id="1628268"/>
    <lineage>
        <taxon>Eukaryota</taxon>
        <taxon>Sar</taxon>
        <taxon>Alveolata</taxon>
        <taxon>Dinophyceae</taxon>
        <taxon>Suessiales</taxon>
        <taxon>Symbiodiniaceae</taxon>
        <taxon>Symbiodinium</taxon>
    </lineage>
</organism>
<evidence type="ECO:0000256" key="7">
    <source>
        <dbReference type="RuleBase" id="RU004171"/>
    </source>
</evidence>
<accession>A0A812VX67</accession>
<feature type="binding site" evidence="5">
    <location>
        <position position="107"/>
    </location>
    <ligand>
        <name>NADPH</name>
        <dbReference type="ChEBI" id="CHEBI:57783"/>
    </ligand>
</feature>
<dbReference type="UniPathway" id="UPA00051">
    <property type="reaction ID" value="UER00465"/>
</dbReference>
<evidence type="ECO:0000256" key="6">
    <source>
        <dbReference type="RuleBase" id="RU000579"/>
    </source>
</evidence>
<dbReference type="PIRSF" id="PIRSF036497">
    <property type="entry name" value="HDH_short"/>
    <property type="match status" value="1"/>
</dbReference>
<name>A0A812VX67_9DINO</name>
<dbReference type="GO" id="GO:0009086">
    <property type="term" value="P:methionine biosynthetic process"/>
    <property type="evidence" value="ECO:0007669"/>
    <property type="project" value="UniProtKB-KW"/>
</dbReference>
<evidence type="ECO:0000256" key="4">
    <source>
        <dbReference type="PIRSR" id="PIRSR036497-1"/>
    </source>
</evidence>
<dbReference type="EC" id="1.1.1.3" evidence="2 6"/>
<keyword evidence="10" id="KW-1185">Reference proteome</keyword>
<dbReference type="GO" id="GO:0004412">
    <property type="term" value="F:homoserine dehydrogenase activity"/>
    <property type="evidence" value="ECO:0007669"/>
    <property type="project" value="UniProtKB-EC"/>
</dbReference>
<evidence type="ECO:0000256" key="5">
    <source>
        <dbReference type="PIRSR" id="PIRSR036497-2"/>
    </source>
</evidence>
<dbReference type="EMBL" id="CAJNJA010030420">
    <property type="protein sequence ID" value="CAE7643225.1"/>
    <property type="molecule type" value="Genomic_DNA"/>
</dbReference>
<dbReference type="AlphaFoldDB" id="A0A812VX67"/>
<evidence type="ECO:0000256" key="1">
    <source>
        <dbReference type="ARBA" id="ARBA00006753"/>
    </source>
</evidence>
<evidence type="ECO:0000256" key="3">
    <source>
        <dbReference type="ARBA" id="ARBA00023002"/>
    </source>
</evidence>
<evidence type="ECO:0000256" key="2">
    <source>
        <dbReference type="ARBA" id="ARBA00013213"/>
    </source>
</evidence>
<keyword evidence="3 6" id="KW-0560">Oxidoreductase</keyword>
<feature type="binding site" evidence="5">
    <location>
        <position position="191"/>
    </location>
    <ligand>
        <name>L-homoserine</name>
        <dbReference type="ChEBI" id="CHEBI:57476"/>
    </ligand>
</feature>
<protein>
    <recommendedName>
        <fullName evidence="2 6">Homoserine dehydrogenase</fullName>
        <ecNumber evidence="2 6">1.1.1.3</ecNumber>
    </recommendedName>
</protein>
<sequence>MAAFLRLLLDKEELLLTRYDLKVQATRSRGVVADPKGLDLRLAASSLTGLGLTELGDAQALLAHLDGQCDAVLEAINASHSDGEPALTLLQSALSMSLPAHAITASKPPVAFGYRRLSELAATHGRRFLFESSVMDGVPVFSLLRQLPGACVRRVSGILNSTTNLILTRMDSMGSSLEEALAFAQEQGIAERDPSDDLDGKDAAMKICCLSAVAFRRDLDPAQVAKDSLRGITLSQVRAATARGKALKMVCEAELVDDEVRAAVSLRELPLTDPLCGLKGASAAVTVETDVLGPVTVTSTNPTTLDTAYGLLQDLLTAVLGDGQGLRC</sequence>
<comment type="similarity">
    <text evidence="1 7">Belongs to the homoserine dehydrogenase family.</text>
</comment>
<feature type="domain" description="Homoserine dehydrogenase catalytic" evidence="8">
    <location>
        <begin position="139"/>
        <end position="316"/>
    </location>
</feature>
<dbReference type="SUPFAM" id="SSF51735">
    <property type="entry name" value="NAD(P)-binding Rossmann-fold domains"/>
    <property type="match status" value="1"/>
</dbReference>
<dbReference type="InterPro" id="IPR022697">
    <property type="entry name" value="HDH_short"/>
</dbReference>
<dbReference type="PANTHER" id="PTHR43331">
    <property type="entry name" value="HOMOSERINE DEHYDROGENASE"/>
    <property type="match status" value="1"/>
</dbReference>
<dbReference type="Gene3D" id="3.30.360.10">
    <property type="entry name" value="Dihydrodipicolinate Reductase, domain 2"/>
    <property type="match status" value="1"/>
</dbReference>
<proteinExistence type="inferred from homology"/>
<dbReference type="PROSITE" id="PS01042">
    <property type="entry name" value="HOMOSER_DHGENASE"/>
    <property type="match status" value="1"/>
</dbReference>
<comment type="catalytic activity">
    <reaction evidence="6">
        <text>L-homoserine + NADP(+) = L-aspartate 4-semialdehyde + NADPH + H(+)</text>
        <dbReference type="Rhea" id="RHEA:15761"/>
        <dbReference type="ChEBI" id="CHEBI:15378"/>
        <dbReference type="ChEBI" id="CHEBI:57476"/>
        <dbReference type="ChEBI" id="CHEBI:57783"/>
        <dbReference type="ChEBI" id="CHEBI:58349"/>
        <dbReference type="ChEBI" id="CHEBI:537519"/>
        <dbReference type="EC" id="1.1.1.3"/>
    </reaction>
</comment>
<comment type="caution">
    <text evidence="9">The sequence shown here is derived from an EMBL/GenBank/DDBJ whole genome shotgun (WGS) entry which is preliminary data.</text>
</comment>
<dbReference type="Pfam" id="PF00742">
    <property type="entry name" value="Homoserine_dh"/>
    <property type="match status" value="1"/>
</dbReference>
<dbReference type="InterPro" id="IPR036291">
    <property type="entry name" value="NAD(P)-bd_dom_sf"/>
</dbReference>
<keyword evidence="6" id="KW-0028">Amino-acid biosynthesis</keyword>
<dbReference type="GO" id="GO:0009088">
    <property type="term" value="P:threonine biosynthetic process"/>
    <property type="evidence" value="ECO:0007669"/>
    <property type="project" value="UniProtKB-UniPathway"/>
</dbReference>
<evidence type="ECO:0000259" key="8">
    <source>
        <dbReference type="Pfam" id="PF00742"/>
    </source>
</evidence>
<dbReference type="SUPFAM" id="SSF55347">
    <property type="entry name" value="Glyceraldehyde-3-phosphate dehydrogenase-like, C-terminal domain"/>
    <property type="match status" value="1"/>
</dbReference>
<comment type="pathway">
    <text evidence="6">Amino-acid biosynthesis; L-methionine biosynthesis via de novo pathway; L-homoserine from L-aspartate: step 3/3.</text>
</comment>
<dbReference type="FunFam" id="3.30.360.10:FF:000005">
    <property type="entry name" value="Homoserine dehydrogenase"/>
    <property type="match status" value="1"/>
</dbReference>
<comment type="pathway">
    <text evidence="6">Amino-acid biosynthesis; L-threonine biosynthesis; L-threonine from L-aspartate: step 3/5.</text>
</comment>
<dbReference type="Proteomes" id="UP000601435">
    <property type="component" value="Unassembled WGS sequence"/>
</dbReference>
<keyword evidence="6" id="KW-0486">Methionine biosynthesis</keyword>
<keyword evidence="5 6" id="KW-0521">NADP</keyword>
<dbReference type="PANTHER" id="PTHR43331:SF1">
    <property type="entry name" value="HOMOSERINE DEHYDROGENASE"/>
    <property type="match status" value="1"/>
</dbReference>
<dbReference type="InterPro" id="IPR019811">
    <property type="entry name" value="HDH_CS"/>
</dbReference>
<evidence type="ECO:0000313" key="10">
    <source>
        <dbReference type="Proteomes" id="UP000601435"/>
    </source>
</evidence>
<gene>
    <name evidence="9" type="primary">hom</name>
    <name evidence="9" type="ORF">SNEC2469_LOCUS18177</name>
</gene>
<dbReference type="UniPathway" id="UPA00050">
    <property type="reaction ID" value="UER00063"/>
</dbReference>
<dbReference type="InterPro" id="IPR001342">
    <property type="entry name" value="HDH_cat"/>
</dbReference>